<dbReference type="InterPro" id="IPR000014">
    <property type="entry name" value="PAS"/>
</dbReference>
<sequence length="418" mass="47517">MNSLHSPISLIEVLPSAVFVALDGVLVDANPAALRLMEADALSQLQGQKIADLVHTLDQTRSQVRIQKDGGSWENPATKMRIRTLKNHFRILLVASRSIQYQQQDAVLISALDMTEHDAMDAHLRQSELDLRRLFENMQDVYYRTDAAGFIRKISPSVVNMLGYDPEEVEGKEAKSFYLDAEDSESYRQAILSRGRVTDFPGKMRCKSGRVIDISLNSQALYDEQGNFAGIEGVFRDVTQRNEMEQELKRLATTDALTNIENRRAFLEHTEHVFKSAQRYNTRVSLLMLDLDLFKTINDEHGHLVGDQVLVRFAEAVKIELREIDLFGRLGGEEFCVLLQQTTDQQAMIVAERIRKRVEELRFFDNDGAQFGVTVSIGIASNHLQDQQLERLLERADKALYQAKHSGRNQSRIEILPA</sequence>
<dbReference type="InterPro" id="IPR001610">
    <property type="entry name" value="PAC"/>
</dbReference>
<evidence type="ECO:0000259" key="3">
    <source>
        <dbReference type="PROSITE" id="PS50887"/>
    </source>
</evidence>
<dbReference type="AlphaFoldDB" id="A0A923KZ87"/>
<dbReference type="InterPro" id="IPR029787">
    <property type="entry name" value="Nucleotide_cyclase"/>
</dbReference>
<evidence type="ECO:0000313" key="5">
    <source>
        <dbReference type="Proteomes" id="UP000612361"/>
    </source>
</evidence>
<dbReference type="SUPFAM" id="SSF55785">
    <property type="entry name" value="PYP-like sensor domain (PAS domain)"/>
    <property type="match status" value="2"/>
</dbReference>
<feature type="domain" description="PAS" evidence="1">
    <location>
        <begin position="127"/>
        <end position="191"/>
    </location>
</feature>
<gene>
    <name evidence="4" type="ORF">H8K47_04725</name>
</gene>
<accession>A0A923KZ87</accession>
<dbReference type="CDD" id="cd00130">
    <property type="entry name" value="PAS"/>
    <property type="match status" value="2"/>
</dbReference>
<dbReference type="InterPro" id="IPR035965">
    <property type="entry name" value="PAS-like_dom_sf"/>
</dbReference>
<dbReference type="PANTHER" id="PTHR46663">
    <property type="entry name" value="DIGUANYLATE CYCLASE DGCT-RELATED"/>
    <property type="match status" value="1"/>
</dbReference>
<dbReference type="Pfam" id="PF13188">
    <property type="entry name" value="PAS_8"/>
    <property type="match status" value="1"/>
</dbReference>
<dbReference type="GO" id="GO:0003824">
    <property type="term" value="F:catalytic activity"/>
    <property type="evidence" value="ECO:0007669"/>
    <property type="project" value="UniProtKB-ARBA"/>
</dbReference>
<dbReference type="FunFam" id="3.30.70.270:FF:000001">
    <property type="entry name" value="Diguanylate cyclase domain protein"/>
    <property type="match status" value="1"/>
</dbReference>
<dbReference type="NCBIfam" id="TIGR00229">
    <property type="entry name" value="sensory_box"/>
    <property type="match status" value="1"/>
</dbReference>
<dbReference type="InterPro" id="IPR000700">
    <property type="entry name" value="PAS-assoc_C"/>
</dbReference>
<feature type="domain" description="GGDEF" evidence="3">
    <location>
        <begin position="282"/>
        <end position="416"/>
    </location>
</feature>
<dbReference type="CDD" id="cd01949">
    <property type="entry name" value="GGDEF"/>
    <property type="match status" value="1"/>
</dbReference>
<dbReference type="EMBL" id="JACOGG010000004">
    <property type="protein sequence ID" value="MBC3934656.1"/>
    <property type="molecule type" value="Genomic_DNA"/>
</dbReference>
<evidence type="ECO:0000313" key="4">
    <source>
        <dbReference type="EMBL" id="MBC3934656.1"/>
    </source>
</evidence>
<dbReference type="SMART" id="SM00267">
    <property type="entry name" value="GGDEF"/>
    <property type="match status" value="1"/>
</dbReference>
<dbReference type="InterPro" id="IPR043128">
    <property type="entry name" value="Rev_trsase/Diguanyl_cyclase"/>
</dbReference>
<feature type="domain" description="PAC" evidence="2">
    <location>
        <begin position="198"/>
        <end position="250"/>
    </location>
</feature>
<dbReference type="PROSITE" id="PS50887">
    <property type="entry name" value="GGDEF"/>
    <property type="match status" value="1"/>
</dbReference>
<dbReference type="NCBIfam" id="TIGR00254">
    <property type="entry name" value="GGDEF"/>
    <property type="match status" value="1"/>
</dbReference>
<name>A0A923KZ87_9BURK</name>
<dbReference type="PROSITE" id="PS50112">
    <property type="entry name" value="PAS"/>
    <property type="match status" value="1"/>
</dbReference>
<dbReference type="InterPro" id="IPR052163">
    <property type="entry name" value="DGC-Regulatory_Protein"/>
</dbReference>
<dbReference type="Proteomes" id="UP000612361">
    <property type="component" value="Unassembled WGS sequence"/>
</dbReference>
<keyword evidence="5" id="KW-1185">Reference proteome</keyword>
<dbReference type="SMART" id="SM00086">
    <property type="entry name" value="PAC"/>
    <property type="match status" value="1"/>
</dbReference>
<dbReference type="RefSeq" id="WP_186880279.1">
    <property type="nucleotide sequence ID" value="NZ_JACOGG010000004.1"/>
</dbReference>
<dbReference type="Pfam" id="PF00990">
    <property type="entry name" value="GGDEF"/>
    <property type="match status" value="1"/>
</dbReference>
<organism evidence="4 5">
    <name type="scientific">Undibacterium rugosum</name>
    <dbReference type="NCBI Taxonomy" id="2762291"/>
    <lineage>
        <taxon>Bacteria</taxon>
        <taxon>Pseudomonadati</taxon>
        <taxon>Pseudomonadota</taxon>
        <taxon>Betaproteobacteria</taxon>
        <taxon>Burkholderiales</taxon>
        <taxon>Oxalobacteraceae</taxon>
        <taxon>Undibacterium</taxon>
    </lineage>
</organism>
<dbReference type="PROSITE" id="PS50113">
    <property type="entry name" value="PAC"/>
    <property type="match status" value="1"/>
</dbReference>
<evidence type="ECO:0000259" key="1">
    <source>
        <dbReference type="PROSITE" id="PS50112"/>
    </source>
</evidence>
<dbReference type="Gene3D" id="3.30.450.20">
    <property type="entry name" value="PAS domain"/>
    <property type="match status" value="2"/>
</dbReference>
<proteinExistence type="predicted"/>
<reference evidence="4" key="1">
    <citation type="submission" date="2020-08" db="EMBL/GenBank/DDBJ databases">
        <title>Novel species isolated from subtropical streams in China.</title>
        <authorList>
            <person name="Lu H."/>
        </authorList>
    </citation>
    <scope>NUCLEOTIDE SEQUENCE</scope>
    <source>
        <strain evidence="4">CY7W</strain>
    </source>
</reference>
<evidence type="ECO:0000259" key="2">
    <source>
        <dbReference type="PROSITE" id="PS50113"/>
    </source>
</evidence>
<dbReference type="SMART" id="SM00091">
    <property type="entry name" value="PAS"/>
    <property type="match status" value="2"/>
</dbReference>
<comment type="caution">
    <text evidence="4">The sequence shown here is derived from an EMBL/GenBank/DDBJ whole genome shotgun (WGS) entry which is preliminary data.</text>
</comment>
<dbReference type="Gene3D" id="3.30.70.270">
    <property type="match status" value="1"/>
</dbReference>
<dbReference type="InterPro" id="IPR000160">
    <property type="entry name" value="GGDEF_dom"/>
</dbReference>
<dbReference type="PANTHER" id="PTHR46663:SF4">
    <property type="entry name" value="DIGUANYLATE CYCLASE DGCT-RELATED"/>
    <property type="match status" value="1"/>
</dbReference>
<dbReference type="Pfam" id="PF13426">
    <property type="entry name" value="PAS_9"/>
    <property type="match status" value="1"/>
</dbReference>
<dbReference type="SUPFAM" id="SSF55073">
    <property type="entry name" value="Nucleotide cyclase"/>
    <property type="match status" value="1"/>
</dbReference>
<protein>
    <submittedName>
        <fullName evidence="4">Sensor domain-containing diguanylate cyclase</fullName>
    </submittedName>
</protein>